<dbReference type="AlphaFoldDB" id="A0AAU9J0R9"/>
<keyword evidence="2" id="KW-1185">Reference proteome</keyword>
<evidence type="ECO:0000313" key="2">
    <source>
        <dbReference type="Proteomes" id="UP001162131"/>
    </source>
</evidence>
<evidence type="ECO:0000313" key="1">
    <source>
        <dbReference type="EMBL" id="CAG9314214.1"/>
    </source>
</evidence>
<sequence>MRRCFSFLANAPWVFKNSSAPSILREMDPKFKQVVEENLTEGFTFAFRSICEALSNHDKSILSECLEGRLFETVSSRIDALENSGHQFKLLDTENFDLKEYNLCISMGVEIERKNNKPKEDYVKIASLEEIKPMASLGSIKEEIGKAGLPWSDDLWKNNMDYIWVYISPSAPANIIFSIDAVFYGQNPLTLIHNSKDVVYNDNRENEIHVLKFESCAINKGLQKNILFTGGFQGLIEPLKRLGSELLKQSWVVVDIDNIMGGNPYVISKNSKKLS</sequence>
<dbReference type="Proteomes" id="UP001162131">
    <property type="component" value="Unassembled WGS sequence"/>
</dbReference>
<comment type="caution">
    <text evidence="1">The sequence shown here is derived from an EMBL/GenBank/DDBJ whole genome shotgun (WGS) entry which is preliminary data.</text>
</comment>
<protein>
    <submittedName>
        <fullName evidence="1">Uncharacterized protein</fullName>
    </submittedName>
</protein>
<reference evidence="1" key="1">
    <citation type="submission" date="2021-09" db="EMBL/GenBank/DDBJ databases">
        <authorList>
            <consortium name="AG Swart"/>
            <person name="Singh M."/>
            <person name="Singh A."/>
            <person name="Seah K."/>
            <person name="Emmerich C."/>
        </authorList>
    </citation>
    <scope>NUCLEOTIDE SEQUENCE</scope>
    <source>
        <strain evidence="1">ATCC30299</strain>
    </source>
</reference>
<proteinExistence type="predicted"/>
<dbReference type="EMBL" id="CAJZBQ010000011">
    <property type="protein sequence ID" value="CAG9314214.1"/>
    <property type="molecule type" value="Genomic_DNA"/>
</dbReference>
<gene>
    <name evidence="1" type="ORF">BSTOLATCC_MIC10010</name>
</gene>
<organism evidence="1 2">
    <name type="scientific">Blepharisma stoltei</name>
    <dbReference type="NCBI Taxonomy" id="1481888"/>
    <lineage>
        <taxon>Eukaryota</taxon>
        <taxon>Sar</taxon>
        <taxon>Alveolata</taxon>
        <taxon>Ciliophora</taxon>
        <taxon>Postciliodesmatophora</taxon>
        <taxon>Heterotrichea</taxon>
        <taxon>Heterotrichida</taxon>
        <taxon>Blepharismidae</taxon>
        <taxon>Blepharisma</taxon>
    </lineage>
</organism>
<accession>A0AAU9J0R9</accession>
<name>A0AAU9J0R9_9CILI</name>